<keyword evidence="2" id="KW-1185">Reference proteome</keyword>
<evidence type="ECO:0000313" key="1">
    <source>
        <dbReference type="Ensembl" id="ENSMALP00000013848.1"/>
    </source>
</evidence>
<name>A0A3Q3J5P7_MONAL</name>
<organism evidence="1 2">
    <name type="scientific">Monopterus albus</name>
    <name type="common">Swamp eel</name>
    <dbReference type="NCBI Taxonomy" id="43700"/>
    <lineage>
        <taxon>Eukaryota</taxon>
        <taxon>Metazoa</taxon>
        <taxon>Chordata</taxon>
        <taxon>Craniata</taxon>
        <taxon>Vertebrata</taxon>
        <taxon>Euteleostomi</taxon>
        <taxon>Actinopterygii</taxon>
        <taxon>Neopterygii</taxon>
        <taxon>Teleostei</taxon>
        <taxon>Neoteleostei</taxon>
        <taxon>Acanthomorphata</taxon>
        <taxon>Anabantaria</taxon>
        <taxon>Synbranchiformes</taxon>
        <taxon>Synbranchidae</taxon>
        <taxon>Monopterus</taxon>
    </lineage>
</organism>
<dbReference type="Ensembl" id="ENSMALT00000014145.1">
    <property type="protein sequence ID" value="ENSMALP00000013848.1"/>
    <property type="gene ID" value="ENSMALG00000009762.1"/>
</dbReference>
<accession>A0A3Q3J5P7</accession>
<protein>
    <submittedName>
        <fullName evidence="1">Uncharacterized protein</fullName>
    </submittedName>
</protein>
<dbReference type="Proteomes" id="UP000261600">
    <property type="component" value="Unplaced"/>
</dbReference>
<reference evidence="1" key="2">
    <citation type="submission" date="2025-09" db="UniProtKB">
        <authorList>
            <consortium name="Ensembl"/>
        </authorList>
    </citation>
    <scope>IDENTIFICATION</scope>
</reference>
<proteinExistence type="predicted"/>
<sequence length="84" mass="9084">RRVVHTVTCHSHNGTLTEKEATHTHLNASGAAFSHGVRHGSTGRVNHGHDAHKAKVVCLEVDIICVKGETFGVLVLRQEQVAET</sequence>
<dbReference type="AlphaFoldDB" id="A0A3Q3J5P7"/>
<reference evidence="1" key="1">
    <citation type="submission" date="2025-08" db="UniProtKB">
        <authorList>
            <consortium name="Ensembl"/>
        </authorList>
    </citation>
    <scope>IDENTIFICATION</scope>
</reference>
<evidence type="ECO:0000313" key="2">
    <source>
        <dbReference type="Proteomes" id="UP000261600"/>
    </source>
</evidence>